<dbReference type="GO" id="GO:0043565">
    <property type="term" value="F:sequence-specific DNA binding"/>
    <property type="evidence" value="ECO:0007669"/>
    <property type="project" value="InterPro"/>
</dbReference>
<evidence type="ECO:0000256" key="2">
    <source>
        <dbReference type="ARBA" id="ARBA00023125"/>
    </source>
</evidence>
<feature type="domain" description="HTH araC/xylS-type" evidence="5">
    <location>
        <begin position="161"/>
        <end position="258"/>
    </location>
</feature>
<keyword evidence="7" id="KW-1185">Reference proteome</keyword>
<dbReference type="PROSITE" id="PS00041">
    <property type="entry name" value="HTH_ARAC_FAMILY_1"/>
    <property type="match status" value="1"/>
</dbReference>
<proteinExistence type="predicted"/>
<dbReference type="SMART" id="SM00342">
    <property type="entry name" value="HTH_ARAC"/>
    <property type="match status" value="1"/>
</dbReference>
<gene>
    <name evidence="6" type="primary">exsA_1</name>
    <name evidence="6" type="ORF">CLMAG_22590</name>
</gene>
<sequence>MSIWYYKIGSCKLLEIKKCQNELQAYKDHLHEELSIGFIEKGATNLKVNGKEYYIKAGEAIVIYPFVSHICQPIDLANWKFTMIYINKDFYKDILEDLNKSHFMGIKKLNDEDYRKINYMIDTMKGNESLIEKEEKIVSVLADIFINCDINIELVKDKQLEEIRKYIEINFLEQLKLDDIVMHFGLNKFGIIRSFKNRYNATPAAYQLQLRVNYAKHLIEENPNLVQVALNSGFYDQAHFTKEFKRAYGLTPKQYLKSIK</sequence>
<dbReference type="RefSeq" id="WP_066621939.1">
    <property type="nucleotide sequence ID" value="NZ_FQXL01000023.1"/>
</dbReference>
<dbReference type="AlphaFoldDB" id="A0A162TBZ0"/>
<evidence type="ECO:0000313" key="6">
    <source>
        <dbReference type="EMBL" id="KZL92450.1"/>
    </source>
</evidence>
<dbReference type="InterPro" id="IPR050204">
    <property type="entry name" value="AraC_XylS_family_regulators"/>
</dbReference>
<dbReference type="PRINTS" id="PR00032">
    <property type="entry name" value="HTHARAC"/>
</dbReference>
<evidence type="ECO:0000256" key="3">
    <source>
        <dbReference type="ARBA" id="ARBA00023159"/>
    </source>
</evidence>
<accession>A0A162TBZ0</accession>
<dbReference type="InterPro" id="IPR037923">
    <property type="entry name" value="HTH-like"/>
</dbReference>
<dbReference type="PROSITE" id="PS01124">
    <property type="entry name" value="HTH_ARAC_FAMILY_2"/>
    <property type="match status" value="1"/>
</dbReference>
<organism evidence="6 7">
    <name type="scientific">Clostridium magnum DSM 2767</name>
    <dbReference type="NCBI Taxonomy" id="1121326"/>
    <lineage>
        <taxon>Bacteria</taxon>
        <taxon>Bacillati</taxon>
        <taxon>Bacillota</taxon>
        <taxon>Clostridia</taxon>
        <taxon>Eubacteriales</taxon>
        <taxon>Clostridiaceae</taxon>
        <taxon>Clostridium</taxon>
    </lineage>
</organism>
<dbReference type="PATRIC" id="fig|1121326.3.peg.2256"/>
<dbReference type="EMBL" id="LWAE01000002">
    <property type="protein sequence ID" value="KZL92450.1"/>
    <property type="molecule type" value="Genomic_DNA"/>
</dbReference>
<dbReference type="InterPro" id="IPR003313">
    <property type="entry name" value="AraC-bd"/>
</dbReference>
<evidence type="ECO:0000259" key="5">
    <source>
        <dbReference type="PROSITE" id="PS01124"/>
    </source>
</evidence>
<dbReference type="InterPro" id="IPR014710">
    <property type="entry name" value="RmlC-like_jellyroll"/>
</dbReference>
<dbReference type="Gene3D" id="1.10.10.60">
    <property type="entry name" value="Homeodomain-like"/>
    <property type="match status" value="1"/>
</dbReference>
<protein>
    <submittedName>
        <fullName evidence="6">Exoenzyme S synthesis regulatory protein ExsA</fullName>
    </submittedName>
</protein>
<dbReference type="Pfam" id="PF02311">
    <property type="entry name" value="AraC_binding"/>
    <property type="match status" value="1"/>
</dbReference>
<keyword evidence="3" id="KW-0010">Activator</keyword>
<evidence type="ECO:0000256" key="1">
    <source>
        <dbReference type="ARBA" id="ARBA00023015"/>
    </source>
</evidence>
<dbReference type="PANTHER" id="PTHR46796:SF2">
    <property type="entry name" value="TRANSCRIPTIONAL REGULATORY PROTEIN"/>
    <property type="match status" value="1"/>
</dbReference>
<dbReference type="SUPFAM" id="SSF46689">
    <property type="entry name" value="Homeodomain-like"/>
    <property type="match status" value="2"/>
</dbReference>
<evidence type="ECO:0000313" key="7">
    <source>
        <dbReference type="Proteomes" id="UP000076603"/>
    </source>
</evidence>
<evidence type="ECO:0000256" key="4">
    <source>
        <dbReference type="ARBA" id="ARBA00023163"/>
    </source>
</evidence>
<comment type="caution">
    <text evidence="6">The sequence shown here is derived from an EMBL/GenBank/DDBJ whole genome shotgun (WGS) entry which is preliminary data.</text>
</comment>
<dbReference type="OrthoDB" id="183331at2"/>
<keyword evidence="1" id="KW-0805">Transcription regulation</keyword>
<dbReference type="Proteomes" id="UP000076603">
    <property type="component" value="Unassembled WGS sequence"/>
</dbReference>
<dbReference type="InterPro" id="IPR018062">
    <property type="entry name" value="HTH_AraC-typ_CS"/>
</dbReference>
<keyword evidence="2" id="KW-0238">DNA-binding</keyword>
<dbReference type="InterPro" id="IPR020449">
    <property type="entry name" value="Tscrpt_reg_AraC-type_HTH"/>
</dbReference>
<dbReference type="GO" id="GO:0003700">
    <property type="term" value="F:DNA-binding transcription factor activity"/>
    <property type="evidence" value="ECO:0007669"/>
    <property type="project" value="InterPro"/>
</dbReference>
<reference evidence="6 7" key="1">
    <citation type="submission" date="2016-04" db="EMBL/GenBank/DDBJ databases">
        <title>Genome sequence of Clostridium magnum DSM 2767.</title>
        <authorList>
            <person name="Poehlein A."/>
            <person name="Uhlig R."/>
            <person name="Fischer R."/>
            <person name="Bahl H."/>
            <person name="Daniel R."/>
        </authorList>
    </citation>
    <scope>NUCLEOTIDE SEQUENCE [LARGE SCALE GENOMIC DNA]</scope>
    <source>
        <strain evidence="6 7">DSM 2767</strain>
    </source>
</reference>
<dbReference type="InterPro" id="IPR018060">
    <property type="entry name" value="HTH_AraC"/>
</dbReference>
<dbReference type="STRING" id="1121326.CLMAG_22590"/>
<name>A0A162TBZ0_9CLOT</name>
<dbReference type="InterPro" id="IPR009057">
    <property type="entry name" value="Homeodomain-like_sf"/>
</dbReference>
<dbReference type="PANTHER" id="PTHR46796">
    <property type="entry name" value="HTH-TYPE TRANSCRIPTIONAL ACTIVATOR RHAS-RELATED"/>
    <property type="match status" value="1"/>
</dbReference>
<dbReference type="Gene3D" id="2.60.120.10">
    <property type="entry name" value="Jelly Rolls"/>
    <property type="match status" value="1"/>
</dbReference>
<keyword evidence="4" id="KW-0804">Transcription</keyword>
<dbReference type="Pfam" id="PF12833">
    <property type="entry name" value="HTH_18"/>
    <property type="match status" value="1"/>
</dbReference>
<dbReference type="SUPFAM" id="SSF51215">
    <property type="entry name" value="Regulatory protein AraC"/>
    <property type="match status" value="1"/>
</dbReference>